<sequence>MSQQINLFNPAFEKQKQVLSAKGMAQGLGLILLVSGALALYGARQVAVLERAAADSKLMLAAREARRADVLTRFPTPQKDPLIARALGQAQADRAALLEAQTILQGGELGNTHGYAAYFRAFAHAKVNGLWLTEASIVGAGKEIGLQGRTVQPDLVPQYISALSRQSVLQGKSFARLDMAAAQTPAPALPVASAGALAEAVVAPARRFIEFSLQSSAAPAGGAAGTVKE</sequence>
<proteinExistence type="predicted"/>
<evidence type="ECO:0000313" key="2">
    <source>
        <dbReference type="Proteomes" id="UP000092634"/>
    </source>
</evidence>
<reference evidence="1 2" key="1">
    <citation type="submission" date="2016-10" db="EMBL/GenBank/DDBJ databases">
        <title>Updated version of Genome Assembly of Janthinobacterium lividum ERGS5:01.</title>
        <authorList>
            <person name="Kumar R."/>
            <person name="Acharya V."/>
            <person name="Singh D."/>
        </authorList>
    </citation>
    <scope>NUCLEOTIDE SEQUENCE [LARGE SCALE GENOMIC DNA]</scope>
    <source>
        <strain evidence="1 2">ERGS5:01</strain>
    </source>
</reference>
<comment type="caution">
    <text evidence="1">The sequence shown here is derived from an EMBL/GenBank/DDBJ whole genome shotgun (WGS) entry which is preliminary data.</text>
</comment>
<gene>
    <name evidence="1" type="ORF">BA896_019850</name>
</gene>
<accession>A0A1E8PKV0</accession>
<dbReference type="Proteomes" id="UP000092634">
    <property type="component" value="Unassembled WGS sequence"/>
</dbReference>
<name>A0A1E8PKV0_9BURK</name>
<dbReference type="AlphaFoldDB" id="A0A1E8PKV0"/>
<evidence type="ECO:0000313" key="1">
    <source>
        <dbReference type="EMBL" id="OFJ46856.1"/>
    </source>
</evidence>
<dbReference type="EMBL" id="MAQB02000010">
    <property type="protein sequence ID" value="OFJ46856.1"/>
    <property type="molecule type" value="Genomic_DNA"/>
</dbReference>
<protein>
    <submittedName>
        <fullName evidence="1">MSHA biogenesis protein MshA</fullName>
    </submittedName>
</protein>
<organism evidence="1 2">
    <name type="scientific">Janthinobacterium lividum</name>
    <dbReference type="NCBI Taxonomy" id="29581"/>
    <lineage>
        <taxon>Bacteria</taxon>
        <taxon>Pseudomonadati</taxon>
        <taxon>Pseudomonadota</taxon>
        <taxon>Betaproteobacteria</taxon>
        <taxon>Burkholderiales</taxon>
        <taxon>Oxalobacteraceae</taxon>
        <taxon>Janthinobacterium</taxon>
    </lineage>
</organism>